<evidence type="ECO:0000256" key="1">
    <source>
        <dbReference type="SAM" id="MobiDB-lite"/>
    </source>
</evidence>
<evidence type="ECO:0000313" key="4">
    <source>
        <dbReference type="Proteomes" id="UP001055712"/>
    </source>
</evidence>
<keyword evidence="2" id="KW-1133">Transmembrane helix</keyword>
<organism evidence="3 4">
    <name type="scientific">Chlorella vulgaris</name>
    <name type="common">Green alga</name>
    <dbReference type="NCBI Taxonomy" id="3077"/>
    <lineage>
        <taxon>Eukaryota</taxon>
        <taxon>Viridiplantae</taxon>
        <taxon>Chlorophyta</taxon>
        <taxon>core chlorophytes</taxon>
        <taxon>Trebouxiophyceae</taxon>
        <taxon>Chlorellales</taxon>
        <taxon>Chlorellaceae</taxon>
        <taxon>Chlorella clade</taxon>
        <taxon>Chlorella</taxon>
    </lineage>
</organism>
<dbReference type="AlphaFoldDB" id="A0A9D4TMS9"/>
<name>A0A9D4TMS9_CHLVU</name>
<gene>
    <name evidence="3" type="ORF">D9Q98_005485</name>
</gene>
<sequence length="143" mass="15131">MAFLYGRSKTWRRIVDTATRSTGNMLLFVAVCGGVPYIVGDQVMKRTNQYAAKEESDLEQKLRSRGGLDAKILAQAQRDRLQVMLTEIKGGGSDSEARYKAALDGQSLGTHSRGSSVGARAIHQQQPAAAAGGAAASGKSTSS</sequence>
<dbReference type="PANTHER" id="PTHR36338">
    <property type="entry name" value="OS02G0495900 PROTEIN"/>
    <property type="match status" value="1"/>
</dbReference>
<evidence type="ECO:0000313" key="3">
    <source>
        <dbReference type="EMBL" id="KAI3429390.1"/>
    </source>
</evidence>
<evidence type="ECO:0000256" key="2">
    <source>
        <dbReference type="SAM" id="Phobius"/>
    </source>
</evidence>
<dbReference type="OrthoDB" id="1915473at2759"/>
<proteinExistence type="predicted"/>
<reference evidence="3" key="1">
    <citation type="journal article" date="2019" name="Plant J.">
        <title>Chlorella vulgaris genome assembly and annotation reveals the molecular basis for metabolic acclimation to high light conditions.</title>
        <authorList>
            <person name="Cecchin M."/>
            <person name="Marcolungo L."/>
            <person name="Rossato M."/>
            <person name="Girolomoni L."/>
            <person name="Cosentino E."/>
            <person name="Cuine S."/>
            <person name="Li-Beisson Y."/>
            <person name="Delledonne M."/>
            <person name="Ballottari M."/>
        </authorList>
    </citation>
    <scope>NUCLEOTIDE SEQUENCE</scope>
    <source>
        <strain evidence="3">211/11P</strain>
    </source>
</reference>
<keyword evidence="4" id="KW-1185">Reference proteome</keyword>
<protein>
    <submittedName>
        <fullName evidence="3">Uncharacterized protein</fullName>
    </submittedName>
</protein>
<accession>A0A9D4TMS9</accession>
<keyword evidence="2" id="KW-0472">Membrane</keyword>
<dbReference type="PANTHER" id="PTHR36338:SF1">
    <property type="entry name" value="OS02G0495900 PROTEIN"/>
    <property type="match status" value="1"/>
</dbReference>
<feature type="transmembrane region" description="Helical" evidence="2">
    <location>
        <begin position="21"/>
        <end position="39"/>
    </location>
</feature>
<dbReference type="EMBL" id="SIDB01000008">
    <property type="protein sequence ID" value="KAI3429390.1"/>
    <property type="molecule type" value="Genomic_DNA"/>
</dbReference>
<comment type="caution">
    <text evidence="3">The sequence shown here is derived from an EMBL/GenBank/DDBJ whole genome shotgun (WGS) entry which is preliminary data.</text>
</comment>
<reference evidence="3" key="2">
    <citation type="submission" date="2020-11" db="EMBL/GenBank/DDBJ databases">
        <authorList>
            <person name="Cecchin M."/>
            <person name="Marcolungo L."/>
            <person name="Rossato M."/>
            <person name="Girolomoni L."/>
            <person name="Cosentino E."/>
            <person name="Cuine S."/>
            <person name="Li-Beisson Y."/>
            <person name="Delledonne M."/>
            <person name="Ballottari M."/>
        </authorList>
    </citation>
    <scope>NUCLEOTIDE SEQUENCE</scope>
    <source>
        <strain evidence="3">211/11P</strain>
        <tissue evidence="3">Whole cell</tissue>
    </source>
</reference>
<feature type="region of interest" description="Disordered" evidence="1">
    <location>
        <begin position="104"/>
        <end position="143"/>
    </location>
</feature>
<dbReference type="Proteomes" id="UP001055712">
    <property type="component" value="Unassembled WGS sequence"/>
</dbReference>
<keyword evidence="2" id="KW-0812">Transmembrane</keyword>